<evidence type="ECO:0000256" key="6">
    <source>
        <dbReference type="ARBA" id="ARBA00023136"/>
    </source>
</evidence>
<evidence type="ECO:0008006" key="11">
    <source>
        <dbReference type="Google" id="ProtNLM"/>
    </source>
</evidence>
<dbReference type="Pfam" id="PF09594">
    <property type="entry name" value="GT87"/>
    <property type="match status" value="1"/>
</dbReference>
<dbReference type="EMBL" id="FXYG01000001">
    <property type="protein sequence ID" value="SMX35185.1"/>
    <property type="molecule type" value="Genomic_DNA"/>
</dbReference>
<evidence type="ECO:0000313" key="10">
    <source>
        <dbReference type="Proteomes" id="UP000202485"/>
    </source>
</evidence>
<evidence type="ECO:0000256" key="5">
    <source>
        <dbReference type="ARBA" id="ARBA00022989"/>
    </source>
</evidence>
<dbReference type="GO" id="GO:0016758">
    <property type="term" value="F:hexosyltransferase activity"/>
    <property type="evidence" value="ECO:0007669"/>
    <property type="project" value="InterPro"/>
</dbReference>
<evidence type="ECO:0000256" key="4">
    <source>
        <dbReference type="ARBA" id="ARBA00022692"/>
    </source>
</evidence>
<protein>
    <recommendedName>
        <fullName evidence="11">Polyprenol-phosphate-mannose-dependent alpha-(1-2)-phosphatidylinositol mannoside mannosyltransferase</fullName>
    </recommendedName>
</protein>
<feature type="transmembrane region" description="Helical" evidence="8">
    <location>
        <begin position="21"/>
        <end position="43"/>
    </location>
</feature>
<feature type="transmembrane region" description="Helical" evidence="8">
    <location>
        <begin position="281"/>
        <end position="301"/>
    </location>
</feature>
<feature type="transmembrane region" description="Helical" evidence="8">
    <location>
        <begin position="313"/>
        <end position="340"/>
    </location>
</feature>
<evidence type="ECO:0000256" key="7">
    <source>
        <dbReference type="ARBA" id="ARBA00024033"/>
    </source>
</evidence>
<keyword evidence="5 8" id="KW-1133">Transmembrane helix</keyword>
<evidence type="ECO:0000256" key="8">
    <source>
        <dbReference type="SAM" id="Phobius"/>
    </source>
</evidence>
<dbReference type="GO" id="GO:0005886">
    <property type="term" value="C:plasma membrane"/>
    <property type="evidence" value="ECO:0007669"/>
    <property type="project" value="UniProtKB-SubCell"/>
</dbReference>
<evidence type="ECO:0000256" key="3">
    <source>
        <dbReference type="ARBA" id="ARBA00022679"/>
    </source>
</evidence>
<keyword evidence="2" id="KW-1003">Cell membrane</keyword>
<evidence type="ECO:0000313" key="9">
    <source>
        <dbReference type="EMBL" id="SMX35185.1"/>
    </source>
</evidence>
<comment type="subcellular location">
    <subcellularLocation>
        <location evidence="1">Cell membrane</location>
        <topology evidence="1">Multi-pass membrane protein</topology>
    </subcellularLocation>
</comment>
<feature type="transmembrane region" description="Helical" evidence="8">
    <location>
        <begin position="115"/>
        <end position="135"/>
    </location>
</feature>
<organism evidence="9 10">
    <name type="scientific">Ruegeria arenilitoris</name>
    <dbReference type="NCBI Taxonomy" id="1173585"/>
    <lineage>
        <taxon>Bacteria</taxon>
        <taxon>Pseudomonadati</taxon>
        <taxon>Pseudomonadota</taxon>
        <taxon>Alphaproteobacteria</taxon>
        <taxon>Rhodobacterales</taxon>
        <taxon>Roseobacteraceae</taxon>
        <taxon>Ruegeria</taxon>
    </lineage>
</organism>
<feature type="transmembrane region" description="Helical" evidence="8">
    <location>
        <begin position="380"/>
        <end position="401"/>
    </location>
</feature>
<accession>A0A238JX31</accession>
<evidence type="ECO:0000256" key="1">
    <source>
        <dbReference type="ARBA" id="ARBA00004651"/>
    </source>
</evidence>
<keyword evidence="10" id="KW-1185">Reference proteome</keyword>
<sequence length="418" mass="45304">MPGIPTQTMPRENLQIFAGRRGWQLGILVPALVLGVFVIWLGLSWSEIAANGSAGFPIDFRVFWAAGRLAHLGEPLSAFSVDSLTAMHNVIKEDDWMPWSYPPAFLATLQPLGALPFPIAWLVFSIASIVAMIFAARPFAEGITPVWFAFALPPAILPTLFMGQTAALWMAGLLAALAALKNQRLVLAGFFIGLLTLKPQLGILIPFALLACRAWPTIISAGVTTLVISGLATALYGPEYWLEMRNMMAVHFSVVRETIVENNLMLSPYSTLASFGLPEPVALAVQWTITACAAIMVTITWRSPRIGFDLRAAVLALAVMLSTPYLWFYESALIAAAGLFLLRAGVLTNSPWGLALAGAMWLGAAPAFFAFLFRGEADISIRLLFAPLLYLSCLVCIGAVVQRLRAPDYSSANDEVFQ</sequence>
<gene>
    <name evidence="9" type="ORF">RUA8715_00836</name>
</gene>
<proteinExistence type="inferred from homology"/>
<keyword evidence="6 8" id="KW-0472">Membrane</keyword>
<comment type="similarity">
    <text evidence="7">Belongs to the glycosyltransferase 87 family.</text>
</comment>
<feature type="transmembrane region" description="Helical" evidence="8">
    <location>
        <begin position="147"/>
        <end position="180"/>
    </location>
</feature>
<dbReference type="InterPro" id="IPR018584">
    <property type="entry name" value="GT87"/>
</dbReference>
<reference evidence="10" key="1">
    <citation type="submission" date="2017-05" db="EMBL/GenBank/DDBJ databases">
        <authorList>
            <person name="Rodrigo-Torres L."/>
            <person name="Arahal R. D."/>
            <person name="Lucena T."/>
        </authorList>
    </citation>
    <scope>NUCLEOTIDE SEQUENCE [LARGE SCALE GENOMIC DNA]</scope>
    <source>
        <strain evidence="10">CECT 8715</strain>
    </source>
</reference>
<keyword evidence="3" id="KW-0808">Transferase</keyword>
<name>A0A238JX31_9RHOB</name>
<keyword evidence="4 8" id="KW-0812">Transmembrane</keyword>
<feature type="transmembrane region" description="Helical" evidence="8">
    <location>
        <begin position="186"/>
        <end position="211"/>
    </location>
</feature>
<evidence type="ECO:0000256" key="2">
    <source>
        <dbReference type="ARBA" id="ARBA00022475"/>
    </source>
</evidence>
<feature type="transmembrane region" description="Helical" evidence="8">
    <location>
        <begin position="352"/>
        <end position="373"/>
    </location>
</feature>
<dbReference type="RefSeq" id="WP_176432429.1">
    <property type="nucleotide sequence ID" value="NZ_FXYG01000001.1"/>
</dbReference>
<dbReference type="AlphaFoldDB" id="A0A238JX31"/>
<feature type="transmembrane region" description="Helical" evidence="8">
    <location>
        <begin position="218"/>
        <end position="237"/>
    </location>
</feature>
<dbReference type="Proteomes" id="UP000202485">
    <property type="component" value="Unassembled WGS sequence"/>
</dbReference>